<dbReference type="OrthoDB" id="9786503at2"/>
<evidence type="ECO:0000313" key="5">
    <source>
        <dbReference type="Proteomes" id="UP000291259"/>
    </source>
</evidence>
<name>A0A4V0YH42_9MICO</name>
<organism evidence="4 5">
    <name type="scientific">Agromyces protaetiae</name>
    <dbReference type="NCBI Taxonomy" id="2509455"/>
    <lineage>
        <taxon>Bacteria</taxon>
        <taxon>Bacillati</taxon>
        <taxon>Actinomycetota</taxon>
        <taxon>Actinomycetes</taxon>
        <taxon>Micrococcales</taxon>
        <taxon>Microbacteriaceae</taxon>
        <taxon>Agromyces</taxon>
    </lineage>
</organism>
<reference evidence="4 5" key="1">
    <citation type="submission" date="2019-01" db="EMBL/GenBank/DDBJ databases">
        <title>Genome sequencing of strain FW100M-8.</title>
        <authorList>
            <person name="Heo J."/>
            <person name="Kim S.-J."/>
            <person name="Kim J.-S."/>
            <person name="Hong S.-B."/>
            <person name="Kwon S.-W."/>
        </authorList>
    </citation>
    <scope>NUCLEOTIDE SEQUENCE [LARGE SCALE GENOMIC DNA]</scope>
    <source>
        <strain evidence="4 5">FW100M-8</strain>
    </source>
</reference>
<dbReference type="RefSeq" id="WP_129190613.1">
    <property type="nucleotide sequence ID" value="NZ_CP035491.1"/>
</dbReference>
<dbReference type="Pfam" id="PF13489">
    <property type="entry name" value="Methyltransf_23"/>
    <property type="match status" value="1"/>
</dbReference>
<proteinExistence type="predicted"/>
<evidence type="ECO:0000256" key="3">
    <source>
        <dbReference type="ARBA" id="ARBA00022691"/>
    </source>
</evidence>
<protein>
    <submittedName>
        <fullName evidence="4">Class I SAM-dependent methyltransferase</fullName>
    </submittedName>
</protein>
<evidence type="ECO:0000256" key="2">
    <source>
        <dbReference type="ARBA" id="ARBA00022679"/>
    </source>
</evidence>
<accession>A0A4V0YH42</accession>
<dbReference type="PANTHER" id="PTHR43464:SF19">
    <property type="entry name" value="UBIQUINONE BIOSYNTHESIS O-METHYLTRANSFERASE, MITOCHONDRIAL"/>
    <property type="match status" value="1"/>
</dbReference>
<dbReference type="EMBL" id="CP035491">
    <property type="protein sequence ID" value="QAY73401.1"/>
    <property type="molecule type" value="Genomic_DNA"/>
</dbReference>
<dbReference type="GO" id="GO:0008168">
    <property type="term" value="F:methyltransferase activity"/>
    <property type="evidence" value="ECO:0007669"/>
    <property type="project" value="UniProtKB-KW"/>
</dbReference>
<gene>
    <name evidence="4" type="ORF">ET445_08645</name>
</gene>
<dbReference type="Gene3D" id="3.40.50.150">
    <property type="entry name" value="Vaccinia Virus protein VP39"/>
    <property type="match status" value="1"/>
</dbReference>
<keyword evidence="2 4" id="KW-0808">Transferase</keyword>
<dbReference type="SUPFAM" id="SSF53335">
    <property type="entry name" value="S-adenosyl-L-methionine-dependent methyltransferases"/>
    <property type="match status" value="1"/>
</dbReference>
<keyword evidence="1 4" id="KW-0489">Methyltransferase</keyword>
<keyword evidence="3" id="KW-0949">S-adenosyl-L-methionine</keyword>
<dbReference type="GO" id="GO:0032259">
    <property type="term" value="P:methylation"/>
    <property type="evidence" value="ECO:0007669"/>
    <property type="project" value="UniProtKB-KW"/>
</dbReference>
<evidence type="ECO:0000313" key="4">
    <source>
        <dbReference type="EMBL" id="QAY73401.1"/>
    </source>
</evidence>
<keyword evidence="5" id="KW-1185">Reference proteome</keyword>
<dbReference type="InterPro" id="IPR029063">
    <property type="entry name" value="SAM-dependent_MTases_sf"/>
</dbReference>
<evidence type="ECO:0000256" key="1">
    <source>
        <dbReference type="ARBA" id="ARBA00022603"/>
    </source>
</evidence>
<dbReference type="KEGG" id="agf:ET445_08645"/>
<dbReference type="Proteomes" id="UP000291259">
    <property type="component" value="Chromosome"/>
</dbReference>
<dbReference type="PANTHER" id="PTHR43464">
    <property type="entry name" value="METHYLTRANSFERASE"/>
    <property type="match status" value="1"/>
</dbReference>
<dbReference type="CDD" id="cd02440">
    <property type="entry name" value="AdoMet_MTases"/>
    <property type="match status" value="1"/>
</dbReference>
<sequence>MVAESPLSPADYWEDRYATSERVWSGRVNRVLADIADSLTAGRAPGRALDLGCGEGADAIWLATIGWDVTGVDLSATAVRRATEAARASGLDVSRVRFVAADLSDPLPATLPHDAYDLVTASFLHSTVELPRTDILRRAAALVAPGGHLLITSHAAAPPWAGAEHRAHAAQHPFLTPDEEIAELALDPEQWETVAAETRTREAVGPDGEPATLDDGVVLLRRR</sequence>
<dbReference type="AlphaFoldDB" id="A0A4V0YH42"/>